<dbReference type="EC" id="3.1.4.-" evidence="2"/>
<dbReference type="Proteomes" id="UP000284531">
    <property type="component" value="Unassembled WGS sequence"/>
</dbReference>
<dbReference type="GO" id="GO:0046872">
    <property type="term" value="F:metal ion binding"/>
    <property type="evidence" value="ECO:0007669"/>
    <property type="project" value="UniProtKB-KW"/>
</dbReference>
<dbReference type="OrthoDB" id="9785951at2"/>
<evidence type="ECO:0000313" key="5">
    <source>
        <dbReference type="Proteomes" id="UP000284531"/>
    </source>
</evidence>
<protein>
    <recommendedName>
        <fullName evidence="2">Phosphoesterase</fullName>
        <ecNumber evidence="2">3.1.4.-</ecNumber>
    </recommendedName>
</protein>
<dbReference type="InterPro" id="IPR024654">
    <property type="entry name" value="Calcineurin-like_PHP_lpxH"/>
</dbReference>
<dbReference type="AlphaFoldDB" id="A0A419XA78"/>
<gene>
    <name evidence="4" type="ORF">BXY64_1572</name>
</gene>
<keyword evidence="5" id="KW-1185">Reference proteome</keyword>
<dbReference type="Pfam" id="PF12850">
    <property type="entry name" value="Metallophos_2"/>
    <property type="match status" value="1"/>
</dbReference>
<name>A0A419XA78_9BACT</name>
<dbReference type="Gene3D" id="3.60.21.10">
    <property type="match status" value="1"/>
</dbReference>
<keyword evidence="2" id="KW-0479">Metal-binding</keyword>
<dbReference type="NCBIfam" id="TIGR00040">
    <property type="entry name" value="yfcE"/>
    <property type="match status" value="1"/>
</dbReference>
<reference evidence="4 5" key="1">
    <citation type="submission" date="2018-09" db="EMBL/GenBank/DDBJ databases">
        <title>Genomic Encyclopedia of Archaeal and Bacterial Type Strains, Phase II (KMG-II): from individual species to whole genera.</title>
        <authorList>
            <person name="Goeker M."/>
        </authorList>
    </citation>
    <scope>NUCLEOTIDE SEQUENCE [LARGE SCALE GENOMIC DNA]</scope>
    <source>
        <strain evidence="4 5">DSM 21950</strain>
    </source>
</reference>
<dbReference type="GO" id="GO:0016787">
    <property type="term" value="F:hydrolase activity"/>
    <property type="evidence" value="ECO:0007669"/>
    <property type="project" value="UniProtKB-UniRule"/>
</dbReference>
<comment type="cofactor">
    <cofactor evidence="2">
        <name>a divalent metal cation</name>
        <dbReference type="ChEBI" id="CHEBI:60240"/>
    </cofactor>
</comment>
<accession>A0A419XA78</accession>
<comment type="caution">
    <text evidence="4">The sequence shown here is derived from an EMBL/GenBank/DDBJ whole genome shotgun (WGS) entry which is preliminary data.</text>
</comment>
<proteinExistence type="inferred from homology"/>
<dbReference type="InterPro" id="IPR029052">
    <property type="entry name" value="Metallo-depent_PP-like"/>
</dbReference>
<dbReference type="InterPro" id="IPR000979">
    <property type="entry name" value="Phosphodiesterase_MJ0936/Vps29"/>
</dbReference>
<evidence type="ECO:0000256" key="2">
    <source>
        <dbReference type="RuleBase" id="RU362039"/>
    </source>
</evidence>
<feature type="domain" description="Calcineurin-like phosphoesterase" evidence="3">
    <location>
        <begin position="3"/>
        <end position="144"/>
    </location>
</feature>
<organism evidence="4 5">
    <name type="scientific">Marinifilum flexuosum</name>
    <dbReference type="NCBI Taxonomy" id="1117708"/>
    <lineage>
        <taxon>Bacteria</taxon>
        <taxon>Pseudomonadati</taxon>
        <taxon>Bacteroidota</taxon>
        <taxon>Bacteroidia</taxon>
        <taxon>Marinilabiliales</taxon>
        <taxon>Marinifilaceae</taxon>
    </lineage>
</organism>
<dbReference type="SUPFAM" id="SSF56300">
    <property type="entry name" value="Metallo-dependent phosphatases"/>
    <property type="match status" value="1"/>
</dbReference>
<evidence type="ECO:0000313" key="4">
    <source>
        <dbReference type="EMBL" id="RKE04546.1"/>
    </source>
</evidence>
<dbReference type="EMBL" id="RAPQ01000008">
    <property type="protein sequence ID" value="RKE04546.1"/>
    <property type="molecule type" value="Genomic_DNA"/>
</dbReference>
<sequence>MKQIGLLSDTHGYLDSVALKHLSDCDEIWHAGDIGNIETAEALDQIAPLVAVHGNIDGQEVRSQYSKHNRFTCENVDVWMTHIGGYPKRYDVNVKPEIFNNPPQLFISGHSHILKVVFDKELNLLHINPGAAGLQGFHKVQTLVKFIIDGKEIKDLQVVEFGTKGRSL</sequence>
<evidence type="ECO:0000259" key="3">
    <source>
        <dbReference type="Pfam" id="PF12850"/>
    </source>
</evidence>
<dbReference type="RefSeq" id="WP_120239311.1">
    <property type="nucleotide sequence ID" value="NZ_RAPQ01000008.1"/>
</dbReference>
<comment type="similarity">
    <text evidence="1 2">Belongs to the metallophosphoesterase superfamily. YfcE family.</text>
</comment>
<evidence type="ECO:0000256" key="1">
    <source>
        <dbReference type="ARBA" id="ARBA00008950"/>
    </source>
</evidence>